<evidence type="ECO:0000313" key="2">
    <source>
        <dbReference type="Ensembl" id="ENSAMXP00000050562.1"/>
    </source>
</evidence>
<organism evidence="2 3">
    <name type="scientific">Astyanax mexicanus</name>
    <name type="common">Blind cave fish</name>
    <name type="synonym">Astyanax fasciatus mexicanus</name>
    <dbReference type="NCBI Taxonomy" id="7994"/>
    <lineage>
        <taxon>Eukaryota</taxon>
        <taxon>Metazoa</taxon>
        <taxon>Chordata</taxon>
        <taxon>Craniata</taxon>
        <taxon>Vertebrata</taxon>
        <taxon>Euteleostomi</taxon>
        <taxon>Actinopterygii</taxon>
        <taxon>Neopterygii</taxon>
        <taxon>Teleostei</taxon>
        <taxon>Ostariophysi</taxon>
        <taxon>Characiformes</taxon>
        <taxon>Characoidei</taxon>
        <taxon>Acestrorhamphidae</taxon>
        <taxon>Acestrorhamphinae</taxon>
        <taxon>Astyanax</taxon>
    </lineage>
</organism>
<dbReference type="AlphaFoldDB" id="A0A3B1K7B5"/>
<feature type="compositionally biased region" description="Basic and acidic residues" evidence="1">
    <location>
        <begin position="178"/>
        <end position="189"/>
    </location>
</feature>
<feature type="region of interest" description="Disordered" evidence="1">
    <location>
        <begin position="112"/>
        <end position="191"/>
    </location>
</feature>
<reference evidence="3" key="2">
    <citation type="journal article" date="2014" name="Nat. Commun.">
        <title>The cavefish genome reveals candidate genes for eye loss.</title>
        <authorList>
            <person name="McGaugh S.E."/>
            <person name="Gross J.B."/>
            <person name="Aken B."/>
            <person name="Blin M."/>
            <person name="Borowsky R."/>
            <person name="Chalopin D."/>
            <person name="Hinaux H."/>
            <person name="Jeffery W.R."/>
            <person name="Keene A."/>
            <person name="Ma L."/>
            <person name="Minx P."/>
            <person name="Murphy D."/>
            <person name="O'Quin K.E."/>
            <person name="Retaux S."/>
            <person name="Rohner N."/>
            <person name="Searle S.M."/>
            <person name="Stahl B.A."/>
            <person name="Tabin C."/>
            <person name="Volff J.N."/>
            <person name="Yoshizawa M."/>
            <person name="Warren W.C."/>
        </authorList>
    </citation>
    <scope>NUCLEOTIDE SEQUENCE [LARGE SCALE GENOMIC DNA]</scope>
    <source>
        <strain evidence="3">female</strain>
    </source>
</reference>
<reference evidence="2" key="4">
    <citation type="submission" date="2025-09" db="UniProtKB">
        <authorList>
            <consortium name="Ensembl"/>
        </authorList>
    </citation>
    <scope>IDENTIFICATION</scope>
</reference>
<feature type="compositionally biased region" description="Polar residues" evidence="1">
    <location>
        <begin position="22"/>
        <end position="42"/>
    </location>
</feature>
<evidence type="ECO:0000256" key="1">
    <source>
        <dbReference type="SAM" id="MobiDB-lite"/>
    </source>
</evidence>
<dbReference type="Bgee" id="ENSAMXG00000034663">
    <property type="expression patterns" value="Expressed in brain and 6 other cell types or tissues"/>
</dbReference>
<dbReference type="InParanoid" id="A0A3B1K7B5"/>
<feature type="compositionally biased region" description="Basic and acidic residues" evidence="1">
    <location>
        <begin position="310"/>
        <end position="319"/>
    </location>
</feature>
<feature type="compositionally biased region" description="Basic and acidic residues" evidence="1">
    <location>
        <begin position="127"/>
        <end position="151"/>
    </location>
</feature>
<reference evidence="3" key="1">
    <citation type="submission" date="2013-03" db="EMBL/GenBank/DDBJ databases">
        <authorList>
            <person name="Jeffery W."/>
            <person name="Warren W."/>
            <person name="Wilson R.K."/>
        </authorList>
    </citation>
    <scope>NUCLEOTIDE SEQUENCE</scope>
    <source>
        <strain evidence="3">female</strain>
    </source>
</reference>
<reference evidence="2" key="3">
    <citation type="submission" date="2025-08" db="UniProtKB">
        <authorList>
            <consortium name="Ensembl"/>
        </authorList>
    </citation>
    <scope>IDENTIFICATION</scope>
</reference>
<dbReference type="GeneTree" id="ENSGT00990000210515"/>
<name>A0A3B1K7B5_ASTMX</name>
<dbReference type="Ensembl" id="ENSAMXT00000030640.1">
    <property type="protein sequence ID" value="ENSAMXP00000050562.1"/>
    <property type="gene ID" value="ENSAMXG00000034663.1"/>
</dbReference>
<sequence length="319" mass="34417">MLILLKHKPINSKIRETDSETEAASTLESTNRSGSGVTPPTTLNLRSSHNQQLSRDIIKEGVVSVAAETQGSGPPPKSRHKYATTNLQSSASSSSLYSSSCVALSLSLSTSNPKLAKNGTNLQLKETQQDLNKKDKNRNDVGDWPDKEKSAPFRRRTKSFLEYHREEDEETSNSPAEKQPESPVHEVEKPLLPQLEPQAWVKENRVEVHLTLPQNHLLLLPGEDEDQSPPDSHLSQREGLHPSKEQLNRAKDTAGEDMGSPARPRLQVLSGLGQRLERVGGADQAGEAGGGGGGGGGGRLQLDDSVSGESVHRDAAGDG</sequence>
<proteinExistence type="predicted"/>
<protein>
    <submittedName>
        <fullName evidence="2">Uncharacterized protein</fullName>
    </submittedName>
</protein>
<evidence type="ECO:0000313" key="3">
    <source>
        <dbReference type="Proteomes" id="UP000018467"/>
    </source>
</evidence>
<feature type="region of interest" description="Disordered" evidence="1">
    <location>
        <begin position="220"/>
        <end position="319"/>
    </location>
</feature>
<feature type="compositionally biased region" description="Gly residues" evidence="1">
    <location>
        <begin position="287"/>
        <end position="299"/>
    </location>
</feature>
<keyword evidence="3" id="KW-1185">Reference proteome</keyword>
<dbReference type="STRING" id="7994.ENSAMXP00000050562"/>
<feature type="compositionally biased region" description="Basic and acidic residues" evidence="1">
    <location>
        <begin position="234"/>
        <end position="254"/>
    </location>
</feature>
<feature type="region of interest" description="Disordered" evidence="1">
    <location>
        <begin position="14"/>
        <end position="42"/>
    </location>
</feature>
<dbReference type="Proteomes" id="UP000018467">
    <property type="component" value="Unassembled WGS sequence"/>
</dbReference>
<accession>A0A3B1K7B5</accession>